<proteinExistence type="predicted"/>
<feature type="region of interest" description="Disordered" evidence="1">
    <location>
        <begin position="1"/>
        <end position="21"/>
    </location>
</feature>
<evidence type="ECO:0000313" key="3">
    <source>
        <dbReference type="Proteomes" id="UP001183202"/>
    </source>
</evidence>
<accession>A0ABU2N8Y7</accession>
<keyword evidence="3" id="KW-1185">Reference proteome</keyword>
<organism evidence="2 3">
    <name type="scientific">Pseudonocardia charpentierae</name>
    <dbReference type="NCBI Taxonomy" id="3075545"/>
    <lineage>
        <taxon>Bacteria</taxon>
        <taxon>Bacillati</taxon>
        <taxon>Actinomycetota</taxon>
        <taxon>Actinomycetes</taxon>
        <taxon>Pseudonocardiales</taxon>
        <taxon>Pseudonocardiaceae</taxon>
        <taxon>Pseudonocardia</taxon>
    </lineage>
</organism>
<reference evidence="3" key="1">
    <citation type="submission" date="2023-07" db="EMBL/GenBank/DDBJ databases">
        <title>30 novel species of actinomycetes from the DSMZ collection.</title>
        <authorList>
            <person name="Nouioui I."/>
        </authorList>
    </citation>
    <scope>NUCLEOTIDE SEQUENCE [LARGE SCALE GENOMIC DNA]</scope>
    <source>
        <strain evidence="3">DSM 45834</strain>
    </source>
</reference>
<sequence length="302" mass="32335">MRPAGPCCSRTISPVDRPGTARPAELPAEVVAEADDCRLPVVELHRAVQFVEVTKEINGLLTNESVRRLQLADRVSHALAAALADGSGVDELIRLLATVGSADAQLTSTTGEEIATARADDPEVEPDGARPRRRRGGTRPLVAPVRSGGVTVATLSLTPTADADPLLVDAAIDRAPEAVGLALLRTRLLSRVERDTHEFLSVLQSGRPTERILAAYADRLGLTDRDAYAGIVALVDLRPGVITDVGDGDAAPRPRRGQPDARGTPLRGRGFGSPRRDGLRGALRAPLRPRRARRRRRGCTRR</sequence>
<feature type="compositionally biased region" description="Basic residues" evidence="1">
    <location>
        <begin position="287"/>
        <end position="302"/>
    </location>
</feature>
<comment type="caution">
    <text evidence="2">The sequence shown here is derived from an EMBL/GenBank/DDBJ whole genome shotgun (WGS) entry which is preliminary data.</text>
</comment>
<name>A0ABU2N8Y7_9PSEU</name>
<gene>
    <name evidence="2" type="ORF">RM445_09495</name>
</gene>
<evidence type="ECO:0000313" key="2">
    <source>
        <dbReference type="EMBL" id="MDT0349754.1"/>
    </source>
</evidence>
<feature type="region of interest" description="Disordered" evidence="1">
    <location>
        <begin position="117"/>
        <end position="143"/>
    </location>
</feature>
<dbReference type="RefSeq" id="WP_311555789.1">
    <property type="nucleotide sequence ID" value="NZ_JAVREJ010000005.1"/>
</dbReference>
<evidence type="ECO:0000256" key="1">
    <source>
        <dbReference type="SAM" id="MobiDB-lite"/>
    </source>
</evidence>
<feature type="region of interest" description="Disordered" evidence="1">
    <location>
        <begin position="243"/>
        <end position="302"/>
    </location>
</feature>
<dbReference type="Proteomes" id="UP001183202">
    <property type="component" value="Unassembled WGS sequence"/>
</dbReference>
<dbReference type="EMBL" id="JAVREJ010000005">
    <property type="protein sequence ID" value="MDT0349754.1"/>
    <property type="molecule type" value="Genomic_DNA"/>
</dbReference>
<protein>
    <submittedName>
        <fullName evidence="2">Uncharacterized protein</fullName>
    </submittedName>
</protein>